<evidence type="ECO:0000313" key="4">
    <source>
        <dbReference type="EMBL" id="GES23546.1"/>
    </source>
</evidence>
<dbReference type="RefSeq" id="WP_155348427.1">
    <property type="nucleotide sequence ID" value="NZ_BAAAHM010000043.1"/>
</dbReference>
<dbReference type="CDD" id="cd00093">
    <property type="entry name" value="HTH_XRE"/>
    <property type="match status" value="1"/>
</dbReference>
<dbReference type="Proteomes" id="UP000377595">
    <property type="component" value="Unassembled WGS sequence"/>
</dbReference>
<dbReference type="PANTHER" id="PTHR46797">
    <property type="entry name" value="HTH-TYPE TRANSCRIPTIONAL REGULATOR"/>
    <property type="match status" value="1"/>
</dbReference>
<dbReference type="PROSITE" id="PS50943">
    <property type="entry name" value="HTH_CROC1"/>
    <property type="match status" value="1"/>
</dbReference>
<dbReference type="InterPro" id="IPR013096">
    <property type="entry name" value="Cupin_2"/>
</dbReference>
<name>A0A5M3XRX8_9ACTN</name>
<dbReference type="InterPro" id="IPR001387">
    <property type="entry name" value="Cro/C1-type_HTH"/>
</dbReference>
<feature type="domain" description="HTH cro/C1-type" evidence="3">
    <location>
        <begin position="39"/>
        <end position="93"/>
    </location>
</feature>
<dbReference type="EMBL" id="BLAF01000042">
    <property type="protein sequence ID" value="GES23546.1"/>
    <property type="molecule type" value="Genomic_DNA"/>
</dbReference>
<dbReference type="GO" id="GO:0003677">
    <property type="term" value="F:DNA binding"/>
    <property type="evidence" value="ECO:0007669"/>
    <property type="project" value="UniProtKB-KW"/>
</dbReference>
<dbReference type="InterPro" id="IPR050807">
    <property type="entry name" value="TransReg_Diox_bact_type"/>
</dbReference>
<reference evidence="4 5" key="1">
    <citation type="submission" date="2019-10" db="EMBL/GenBank/DDBJ databases">
        <title>Whole genome shotgun sequence of Acrocarpospora pleiomorpha NBRC 16267.</title>
        <authorList>
            <person name="Ichikawa N."/>
            <person name="Kimura A."/>
            <person name="Kitahashi Y."/>
            <person name="Komaki H."/>
            <person name="Oguchi A."/>
        </authorList>
    </citation>
    <scope>NUCLEOTIDE SEQUENCE [LARGE SCALE GENOMIC DNA]</scope>
    <source>
        <strain evidence="4 5">NBRC 16267</strain>
    </source>
</reference>
<comment type="caution">
    <text evidence="4">The sequence shown here is derived from an EMBL/GenBank/DDBJ whole genome shotgun (WGS) entry which is preliminary data.</text>
</comment>
<dbReference type="SUPFAM" id="SSF47413">
    <property type="entry name" value="lambda repressor-like DNA-binding domains"/>
    <property type="match status" value="1"/>
</dbReference>
<evidence type="ECO:0000259" key="3">
    <source>
        <dbReference type="PROSITE" id="PS50943"/>
    </source>
</evidence>
<evidence type="ECO:0000256" key="2">
    <source>
        <dbReference type="SAM" id="MobiDB-lite"/>
    </source>
</evidence>
<dbReference type="GO" id="GO:0005829">
    <property type="term" value="C:cytosol"/>
    <property type="evidence" value="ECO:0007669"/>
    <property type="project" value="TreeGrafter"/>
</dbReference>
<dbReference type="InterPro" id="IPR011051">
    <property type="entry name" value="RmlC_Cupin_sf"/>
</dbReference>
<dbReference type="AlphaFoldDB" id="A0A5M3XRX8"/>
<dbReference type="GO" id="GO:0003700">
    <property type="term" value="F:DNA-binding transcription factor activity"/>
    <property type="evidence" value="ECO:0007669"/>
    <property type="project" value="TreeGrafter"/>
</dbReference>
<dbReference type="SUPFAM" id="SSF51182">
    <property type="entry name" value="RmlC-like cupins"/>
    <property type="match status" value="1"/>
</dbReference>
<evidence type="ECO:0000313" key="5">
    <source>
        <dbReference type="Proteomes" id="UP000377595"/>
    </source>
</evidence>
<dbReference type="CDD" id="cd02209">
    <property type="entry name" value="cupin_XRE_C"/>
    <property type="match status" value="1"/>
</dbReference>
<sequence>MNPASASGAPAFGKEKTPTSPTPKQASADETMVQVGAKIRALRSRQGLTLKDVAERTGISVSMLSMLERGVSSASVGTLVSVASALGSHMYDLFDRPESKREHPVTRLGEQIVVHTAEGVTRRVAHNDTRAGVEMAVNAYTPGSASGPRATHHGGREFGVVISGALAVELDGDSHLLEPGDVISYASARPHRIVNVGTTEATAVWINIDPTWADLT</sequence>
<dbReference type="PANTHER" id="PTHR46797:SF1">
    <property type="entry name" value="METHYLPHOSPHONATE SYNTHASE"/>
    <property type="match status" value="1"/>
</dbReference>
<accession>A0A5M3XRX8</accession>
<protein>
    <submittedName>
        <fullName evidence="4">DNA-binding protein</fullName>
    </submittedName>
</protein>
<dbReference type="Pfam" id="PF07883">
    <property type="entry name" value="Cupin_2"/>
    <property type="match status" value="1"/>
</dbReference>
<gene>
    <name evidence="4" type="ORF">Aple_064450</name>
</gene>
<dbReference type="InterPro" id="IPR014710">
    <property type="entry name" value="RmlC-like_jellyroll"/>
</dbReference>
<dbReference type="OrthoDB" id="5114244at2"/>
<keyword evidence="1 4" id="KW-0238">DNA-binding</keyword>
<dbReference type="Gene3D" id="2.60.120.10">
    <property type="entry name" value="Jelly Rolls"/>
    <property type="match status" value="1"/>
</dbReference>
<organism evidence="4 5">
    <name type="scientific">Acrocarpospora pleiomorpha</name>
    <dbReference type="NCBI Taxonomy" id="90975"/>
    <lineage>
        <taxon>Bacteria</taxon>
        <taxon>Bacillati</taxon>
        <taxon>Actinomycetota</taxon>
        <taxon>Actinomycetes</taxon>
        <taxon>Streptosporangiales</taxon>
        <taxon>Streptosporangiaceae</taxon>
        <taxon>Acrocarpospora</taxon>
    </lineage>
</organism>
<dbReference type="Pfam" id="PF01381">
    <property type="entry name" value="HTH_3"/>
    <property type="match status" value="1"/>
</dbReference>
<evidence type="ECO:0000256" key="1">
    <source>
        <dbReference type="ARBA" id="ARBA00023125"/>
    </source>
</evidence>
<dbReference type="Gene3D" id="1.10.260.40">
    <property type="entry name" value="lambda repressor-like DNA-binding domains"/>
    <property type="match status" value="1"/>
</dbReference>
<dbReference type="InterPro" id="IPR010982">
    <property type="entry name" value="Lambda_DNA-bd_dom_sf"/>
</dbReference>
<proteinExistence type="predicted"/>
<keyword evidence="5" id="KW-1185">Reference proteome</keyword>
<feature type="region of interest" description="Disordered" evidence="2">
    <location>
        <begin position="1"/>
        <end position="30"/>
    </location>
</feature>
<dbReference type="SMART" id="SM00530">
    <property type="entry name" value="HTH_XRE"/>
    <property type="match status" value="1"/>
</dbReference>